<protein>
    <submittedName>
        <fullName evidence="1">Uncharacterized protein</fullName>
    </submittedName>
</protein>
<dbReference type="InterPro" id="IPR046242">
    <property type="entry name" value="DUF6275"/>
</dbReference>
<sequence length="85" mass="9980">MNELQFTNTARQLVADFSNEKNEQQLKAEEVYVVWACKTLQNNKALLSTNIPDGRYYEVTYNGDKDEIYFDSYLKEKNIKFAAEK</sequence>
<name>A0A098CRV4_9LACT</name>
<dbReference type="AlphaFoldDB" id="A0A098CRV4"/>
<gene>
    <name evidence="1" type="ORF">ikelab_21180</name>
</gene>
<dbReference type="Pfam" id="PF19791">
    <property type="entry name" value="DUF6275"/>
    <property type="match status" value="1"/>
</dbReference>
<dbReference type="RefSeq" id="WP_040087000.1">
    <property type="nucleotide sequence ID" value="NZ_BLXU01000018.1"/>
</dbReference>
<evidence type="ECO:0000313" key="2">
    <source>
        <dbReference type="Proteomes" id="UP000504756"/>
    </source>
</evidence>
<accession>A0A098CRV4</accession>
<evidence type="ECO:0000313" key="1">
    <source>
        <dbReference type="EMBL" id="GFO52843.1"/>
    </source>
</evidence>
<comment type="caution">
    <text evidence="1">The sequence shown here is derived from an EMBL/GenBank/DDBJ whole genome shotgun (WGS) entry which is preliminary data.</text>
</comment>
<dbReference type="Proteomes" id="UP000504756">
    <property type="component" value="Unassembled WGS sequence"/>
</dbReference>
<dbReference type="EMBL" id="BLXU01000018">
    <property type="protein sequence ID" value="GFO52843.1"/>
    <property type="molecule type" value="Genomic_DNA"/>
</dbReference>
<proteinExistence type="predicted"/>
<reference evidence="1 2" key="1">
    <citation type="submission" date="2020-06" db="EMBL/GenBank/DDBJ databases">
        <title>Draft genome sequence of Lactic acid bacteria from Okinawan-style tofu.</title>
        <authorList>
            <person name="Takara I."/>
            <person name="Ikematsu S."/>
        </authorList>
    </citation>
    <scope>NUCLEOTIDE SEQUENCE [LARGE SCALE GENOMIC DNA]</scope>
    <source>
        <strain evidence="2">lg38</strain>
    </source>
</reference>
<organism evidence="1 2">
    <name type="scientific">Lactococcus garvieae</name>
    <dbReference type="NCBI Taxonomy" id="1363"/>
    <lineage>
        <taxon>Bacteria</taxon>
        <taxon>Bacillati</taxon>
        <taxon>Bacillota</taxon>
        <taxon>Bacilli</taxon>
        <taxon>Lactobacillales</taxon>
        <taxon>Streptococcaceae</taxon>
        <taxon>Lactococcus</taxon>
    </lineage>
</organism>